<gene>
    <name evidence="1" type="ORF">SAMN05216273_103125</name>
</gene>
<protein>
    <recommendedName>
        <fullName evidence="3">Nuclear transport factor 2 family protein</fullName>
    </recommendedName>
</protein>
<evidence type="ECO:0008006" key="3">
    <source>
        <dbReference type="Google" id="ProtNLM"/>
    </source>
</evidence>
<dbReference type="InterPro" id="IPR032710">
    <property type="entry name" value="NTF2-like_dom_sf"/>
</dbReference>
<proteinExistence type="predicted"/>
<accession>A0ABY0QRB3</accession>
<dbReference type="SUPFAM" id="SSF54427">
    <property type="entry name" value="NTF2-like"/>
    <property type="match status" value="1"/>
</dbReference>
<evidence type="ECO:0000313" key="2">
    <source>
        <dbReference type="Proteomes" id="UP000199242"/>
    </source>
</evidence>
<evidence type="ECO:0000313" key="1">
    <source>
        <dbReference type="EMBL" id="SDL61222.1"/>
    </source>
</evidence>
<dbReference type="EMBL" id="FNHD01000003">
    <property type="protein sequence ID" value="SDL61222.1"/>
    <property type="molecule type" value="Genomic_DNA"/>
</dbReference>
<dbReference type="Gene3D" id="3.10.450.50">
    <property type="match status" value="1"/>
</dbReference>
<comment type="caution">
    <text evidence="1">The sequence shown here is derived from an EMBL/GenBank/DDBJ whole genome shotgun (WGS) entry which is preliminary data.</text>
</comment>
<sequence length="121" mass="13603">MENKALTTAVDYFNAWSSKDFAKASALLSDNISLEMPINSYNNKAEFMNAVQFTGSAATNINLLAKFGNDNEAILLYDFTLPMGTIRIAEHFKVEKNKIVFIRHVHDTYELRKAGFDKSSS</sequence>
<name>A0ABY0QRB3_9FLAO</name>
<keyword evidence="2" id="KW-1185">Reference proteome</keyword>
<dbReference type="RefSeq" id="WP_089742105.1">
    <property type="nucleotide sequence ID" value="NZ_FNHD01000003.1"/>
</dbReference>
<reference evidence="1 2" key="1">
    <citation type="submission" date="2016-10" db="EMBL/GenBank/DDBJ databases">
        <authorList>
            <person name="Varghese N."/>
            <person name="Submissions S."/>
        </authorList>
    </citation>
    <scope>NUCLEOTIDE SEQUENCE [LARGE SCALE GENOMIC DNA]</scope>
    <source>
        <strain evidence="1 2">CGMCC 1.10941</strain>
    </source>
</reference>
<dbReference type="Proteomes" id="UP000199242">
    <property type="component" value="Unassembled WGS sequence"/>
</dbReference>
<organism evidence="1 2">
    <name type="scientific">Chryseobacterium taihuense</name>
    <dbReference type="NCBI Taxonomy" id="1141221"/>
    <lineage>
        <taxon>Bacteria</taxon>
        <taxon>Pseudomonadati</taxon>
        <taxon>Bacteroidota</taxon>
        <taxon>Flavobacteriia</taxon>
        <taxon>Flavobacteriales</taxon>
        <taxon>Weeksellaceae</taxon>
        <taxon>Chryseobacterium group</taxon>
        <taxon>Chryseobacterium</taxon>
    </lineage>
</organism>